<reference evidence="2" key="1">
    <citation type="submission" date="2015-11" db="EMBL/GenBank/DDBJ databases">
        <title>Draft Genome Sequence of the Radioresistant Bacterium Deinococcus grandis, Isolated from Freshwater Fish in Japan.</title>
        <authorList>
            <person name="Satoh K."/>
            <person name="Onodera T."/>
            <person name="Omoso K."/>
            <person name="Takeda-Yano K."/>
            <person name="Katayama T."/>
            <person name="Oono Y."/>
            <person name="Narumi I."/>
        </authorList>
    </citation>
    <scope>NUCLEOTIDE SEQUENCE [LARGE SCALE GENOMIC DNA]</scope>
    <source>
        <strain evidence="2">ATCC 43672</strain>
    </source>
</reference>
<evidence type="ECO:0000313" key="2">
    <source>
        <dbReference type="Proteomes" id="UP000056209"/>
    </source>
</evidence>
<protein>
    <submittedName>
        <fullName evidence="1">Uncharacterized protein</fullName>
    </submittedName>
</protein>
<dbReference type="AlphaFoldDB" id="A0A124BRA6"/>
<sequence length="135" mass="15683">MNAFGFQRVEPGVWRTTEFVAGEEVDFDIRASSLLESKLAQIQEVFAQIKSSENRYRTLVAHDFVVDDRWSNWCGIENPGFEALYESMKLRWVVTSTNESSLWGYILTYESLLPDSVELQGWLDFQGQFMHTEVE</sequence>
<dbReference type="RefSeq" id="WP_153013603.1">
    <property type="nucleotide sequence ID" value="NZ_BCMS01000001.1"/>
</dbReference>
<name>A0A124BRA6_9DEIO</name>
<evidence type="ECO:0000313" key="1">
    <source>
        <dbReference type="EMBL" id="GAQ20581.1"/>
    </source>
</evidence>
<comment type="caution">
    <text evidence="1">The sequence shown here is derived from an EMBL/GenBank/DDBJ whole genome shotgun (WGS) entry which is preliminary data.</text>
</comment>
<accession>A0A124BRA6</accession>
<organism evidence="1 2">
    <name type="scientific">Deinococcus grandis</name>
    <dbReference type="NCBI Taxonomy" id="57498"/>
    <lineage>
        <taxon>Bacteria</taxon>
        <taxon>Thermotogati</taxon>
        <taxon>Deinococcota</taxon>
        <taxon>Deinococci</taxon>
        <taxon>Deinococcales</taxon>
        <taxon>Deinococcaceae</taxon>
        <taxon>Deinococcus</taxon>
    </lineage>
</organism>
<dbReference type="EMBL" id="BCMS01000001">
    <property type="protein sequence ID" value="GAQ20581.1"/>
    <property type="molecule type" value="Genomic_DNA"/>
</dbReference>
<proteinExistence type="predicted"/>
<keyword evidence="2" id="KW-1185">Reference proteome</keyword>
<gene>
    <name evidence="1" type="ORF">DEIGR_100608</name>
</gene>
<dbReference type="Proteomes" id="UP000056209">
    <property type="component" value="Unassembled WGS sequence"/>
</dbReference>